<gene>
    <name evidence="2" type="ORF">VC83_06614</name>
</gene>
<dbReference type="EMBL" id="KV441404">
    <property type="protein sequence ID" value="OAF56390.1"/>
    <property type="molecule type" value="Genomic_DNA"/>
</dbReference>
<accession>A0A177A460</accession>
<sequence length="114" mass="12765">MSEDTQSISGVSETLTSTESTARSTLSKQRSRTSWVWQHMEGGPDAVLLVNGELYWRCLHCLVSYKHSGGTRSIAAHLTKAHNKRNTKVQQHEVVKGRIEAAFARAAINPYKRK</sequence>
<evidence type="ECO:0000256" key="1">
    <source>
        <dbReference type="SAM" id="MobiDB-lite"/>
    </source>
</evidence>
<reference evidence="2" key="1">
    <citation type="submission" date="2016-03" db="EMBL/GenBank/DDBJ databases">
        <title>Updated assembly of Pseudogymnoascus destructans, the fungus causing white-nose syndrome of bats.</title>
        <authorList>
            <person name="Palmer J.M."/>
            <person name="Drees K.P."/>
            <person name="Foster J.T."/>
            <person name="Lindner D.L."/>
        </authorList>
    </citation>
    <scope>NUCLEOTIDE SEQUENCE [LARGE SCALE GENOMIC DNA]</scope>
    <source>
        <strain evidence="2">20631-21</strain>
    </source>
</reference>
<evidence type="ECO:0000313" key="2">
    <source>
        <dbReference type="EMBL" id="OAF56390.1"/>
    </source>
</evidence>
<dbReference type="Proteomes" id="UP000077154">
    <property type="component" value="Unassembled WGS sequence"/>
</dbReference>
<organism evidence="2">
    <name type="scientific">Pseudogymnoascus destructans</name>
    <dbReference type="NCBI Taxonomy" id="655981"/>
    <lineage>
        <taxon>Eukaryota</taxon>
        <taxon>Fungi</taxon>
        <taxon>Dikarya</taxon>
        <taxon>Ascomycota</taxon>
        <taxon>Pezizomycotina</taxon>
        <taxon>Leotiomycetes</taxon>
        <taxon>Thelebolales</taxon>
        <taxon>Thelebolaceae</taxon>
        <taxon>Pseudogymnoascus</taxon>
    </lineage>
</organism>
<feature type="region of interest" description="Disordered" evidence="1">
    <location>
        <begin position="1"/>
        <end position="32"/>
    </location>
</feature>
<dbReference type="RefSeq" id="XP_024321686.1">
    <property type="nucleotide sequence ID" value="XM_024470209.1"/>
</dbReference>
<proteinExistence type="predicted"/>
<dbReference type="SUPFAM" id="SSF57667">
    <property type="entry name" value="beta-beta-alpha zinc fingers"/>
    <property type="match status" value="1"/>
</dbReference>
<dbReference type="OrthoDB" id="10470725at2759"/>
<name>A0A177A460_9PEZI</name>
<evidence type="ECO:0008006" key="3">
    <source>
        <dbReference type="Google" id="ProtNLM"/>
    </source>
</evidence>
<protein>
    <recommendedName>
        <fullName evidence="3">BED-type domain-containing protein</fullName>
    </recommendedName>
</protein>
<dbReference type="AlphaFoldDB" id="A0A177A460"/>
<dbReference type="InterPro" id="IPR036236">
    <property type="entry name" value="Znf_C2H2_sf"/>
</dbReference>
<dbReference type="GeneID" id="36289672"/>